<dbReference type="AlphaFoldDB" id="A0A291QP35"/>
<feature type="transmembrane region" description="Helical" evidence="1">
    <location>
        <begin position="28"/>
        <end position="47"/>
    </location>
</feature>
<gene>
    <name evidence="2" type="ORF">COR50_00225</name>
</gene>
<evidence type="ECO:0000256" key="1">
    <source>
        <dbReference type="SAM" id="Phobius"/>
    </source>
</evidence>
<sequence length="141" mass="16302">MIRQGFKYYNANKGNLEEEDLKKNMKKWTILISISLVIVAVVIWKLATFEIFEVEEIELSSYPIRTRGYILEIRYLAAGATTRDVVQVRKKYANREIDVVKNIEGYNVLVSSYLIGDSLLHLVVKDTGYFKRPPDTIVVKL</sequence>
<name>A0A291QP35_9BACT</name>
<protein>
    <submittedName>
        <fullName evidence="2">Uncharacterized protein</fullName>
    </submittedName>
</protein>
<keyword evidence="1" id="KW-0472">Membrane</keyword>
<dbReference type="KEGG" id="cbae:COR50_00225"/>
<reference evidence="2 3" key="1">
    <citation type="submission" date="2017-10" db="EMBL/GenBank/DDBJ databases">
        <title>Paenichitinophaga pekingensis gen. nov., sp. nov., isolated from activated sludge.</title>
        <authorList>
            <person name="Jin D."/>
            <person name="Kong X."/>
            <person name="Deng Y."/>
            <person name="Bai Z."/>
        </authorList>
    </citation>
    <scope>NUCLEOTIDE SEQUENCE [LARGE SCALE GENOMIC DNA]</scope>
    <source>
        <strain evidence="2 3">13</strain>
    </source>
</reference>
<dbReference type="Proteomes" id="UP000220133">
    <property type="component" value="Chromosome"/>
</dbReference>
<keyword evidence="1" id="KW-0812">Transmembrane</keyword>
<evidence type="ECO:0000313" key="3">
    <source>
        <dbReference type="Proteomes" id="UP000220133"/>
    </source>
</evidence>
<proteinExistence type="predicted"/>
<accession>A0A291QP35</accession>
<keyword evidence="1" id="KW-1133">Transmembrane helix</keyword>
<evidence type="ECO:0000313" key="2">
    <source>
        <dbReference type="EMBL" id="ATL45710.1"/>
    </source>
</evidence>
<dbReference type="EMBL" id="CP023777">
    <property type="protein sequence ID" value="ATL45710.1"/>
    <property type="molecule type" value="Genomic_DNA"/>
</dbReference>
<organism evidence="2 3">
    <name type="scientific">Chitinophaga caeni</name>
    <dbReference type="NCBI Taxonomy" id="2029983"/>
    <lineage>
        <taxon>Bacteria</taxon>
        <taxon>Pseudomonadati</taxon>
        <taxon>Bacteroidota</taxon>
        <taxon>Chitinophagia</taxon>
        <taxon>Chitinophagales</taxon>
        <taxon>Chitinophagaceae</taxon>
        <taxon>Chitinophaga</taxon>
    </lineage>
</organism>
<keyword evidence="3" id="KW-1185">Reference proteome</keyword>